<feature type="non-terminal residue" evidence="1">
    <location>
        <position position="23"/>
    </location>
</feature>
<comment type="caution">
    <text evidence="1">The sequence shown here is derived from an EMBL/GenBank/DDBJ whole genome shotgun (WGS) entry which is preliminary data.</text>
</comment>
<evidence type="ECO:0000313" key="2">
    <source>
        <dbReference type="Proteomes" id="UP000265520"/>
    </source>
</evidence>
<accession>A0A392S4Z3</accession>
<sequence>MSSEAVPLGRKPLGEQILGVVTF</sequence>
<organism evidence="1 2">
    <name type="scientific">Trifolium medium</name>
    <dbReference type="NCBI Taxonomy" id="97028"/>
    <lineage>
        <taxon>Eukaryota</taxon>
        <taxon>Viridiplantae</taxon>
        <taxon>Streptophyta</taxon>
        <taxon>Embryophyta</taxon>
        <taxon>Tracheophyta</taxon>
        <taxon>Spermatophyta</taxon>
        <taxon>Magnoliopsida</taxon>
        <taxon>eudicotyledons</taxon>
        <taxon>Gunneridae</taxon>
        <taxon>Pentapetalae</taxon>
        <taxon>rosids</taxon>
        <taxon>fabids</taxon>
        <taxon>Fabales</taxon>
        <taxon>Fabaceae</taxon>
        <taxon>Papilionoideae</taxon>
        <taxon>50 kb inversion clade</taxon>
        <taxon>NPAAA clade</taxon>
        <taxon>Hologalegina</taxon>
        <taxon>IRL clade</taxon>
        <taxon>Trifolieae</taxon>
        <taxon>Trifolium</taxon>
    </lineage>
</organism>
<dbReference type="AlphaFoldDB" id="A0A392S4Z3"/>
<name>A0A392S4Z3_9FABA</name>
<dbReference type="Proteomes" id="UP000265520">
    <property type="component" value="Unassembled WGS sequence"/>
</dbReference>
<keyword evidence="2" id="KW-1185">Reference proteome</keyword>
<dbReference type="EMBL" id="LXQA010315085">
    <property type="protein sequence ID" value="MCI43274.1"/>
    <property type="molecule type" value="Genomic_DNA"/>
</dbReference>
<proteinExistence type="predicted"/>
<evidence type="ECO:0000313" key="1">
    <source>
        <dbReference type="EMBL" id="MCI43274.1"/>
    </source>
</evidence>
<reference evidence="1 2" key="1">
    <citation type="journal article" date="2018" name="Front. Plant Sci.">
        <title>Red Clover (Trifolium pratense) and Zigzag Clover (T. medium) - A Picture of Genomic Similarities and Differences.</title>
        <authorList>
            <person name="Dluhosova J."/>
            <person name="Istvanek J."/>
            <person name="Nedelnik J."/>
            <person name="Repkova J."/>
        </authorList>
    </citation>
    <scope>NUCLEOTIDE SEQUENCE [LARGE SCALE GENOMIC DNA]</scope>
    <source>
        <strain evidence="2">cv. 10/8</strain>
        <tissue evidence="1">Leaf</tissue>
    </source>
</reference>
<protein>
    <submittedName>
        <fullName evidence="1">Uncharacterized protein</fullName>
    </submittedName>
</protein>